<evidence type="ECO:0000313" key="2">
    <source>
        <dbReference type="Proteomes" id="UP000193648"/>
    </source>
</evidence>
<comment type="caution">
    <text evidence="1">The sequence shown here is derived from an EMBL/GenBank/DDBJ whole genome shotgun (WGS) entry which is preliminary data.</text>
</comment>
<protein>
    <submittedName>
        <fullName evidence="1">Uncharacterized protein</fullName>
    </submittedName>
</protein>
<proteinExistence type="predicted"/>
<dbReference type="EMBL" id="MCFF01000020">
    <property type="protein sequence ID" value="ORZ14891.1"/>
    <property type="molecule type" value="Genomic_DNA"/>
</dbReference>
<evidence type="ECO:0000313" key="1">
    <source>
        <dbReference type="EMBL" id="ORZ14891.1"/>
    </source>
</evidence>
<dbReference type="InParanoid" id="A0A1Y2GM09"/>
<keyword evidence="2" id="KW-1185">Reference proteome</keyword>
<dbReference type="OrthoDB" id="2159786at2759"/>
<feature type="non-terminal residue" evidence="1">
    <location>
        <position position="1"/>
    </location>
</feature>
<dbReference type="Proteomes" id="UP000193648">
    <property type="component" value="Unassembled WGS sequence"/>
</dbReference>
<accession>A0A1Y2GM09</accession>
<dbReference type="STRING" id="64571.A0A1Y2GM09"/>
<name>A0A1Y2GM09_9FUNG</name>
<organism evidence="1 2">
    <name type="scientific">Lobosporangium transversale</name>
    <dbReference type="NCBI Taxonomy" id="64571"/>
    <lineage>
        <taxon>Eukaryota</taxon>
        <taxon>Fungi</taxon>
        <taxon>Fungi incertae sedis</taxon>
        <taxon>Mucoromycota</taxon>
        <taxon>Mortierellomycotina</taxon>
        <taxon>Mortierellomycetes</taxon>
        <taxon>Mortierellales</taxon>
        <taxon>Mortierellaceae</taxon>
        <taxon>Lobosporangium</taxon>
    </lineage>
</organism>
<dbReference type="RefSeq" id="XP_021881023.1">
    <property type="nucleotide sequence ID" value="XM_022024285.1"/>
</dbReference>
<sequence>RESIVLETALYQLRFGMIEEARKTLEPAVSMYPYNENPLLVGYAGVTEFALWAKAIQQHNSERSSGLSGAMETTDISDLVQGIDDWLEQEEHENDGTDQWRSSIYKHEHLAANLLEQTLRMDAENDIFLVYLVRLRCGNVDKAEFDAKKVPRRRRIAIHDMKGFLRRFYSNNNSSLICLQ</sequence>
<reference evidence="1 2" key="1">
    <citation type="submission" date="2016-07" db="EMBL/GenBank/DDBJ databases">
        <title>Pervasive Adenine N6-methylation of Active Genes in Fungi.</title>
        <authorList>
            <consortium name="DOE Joint Genome Institute"/>
            <person name="Mondo S.J."/>
            <person name="Dannebaum R.O."/>
            <person name="Kuo R.C."/>
            <person name="Labutti K."/>
            <person name="Haridas S."/>
            <person name="Kuo A."/>
            <person name="Salamov A."/>
            <person name="Ahrendt S.R."/>
            <person name="Lipzen A."/>
            <person name="Sullivan W."/>
            <person name="Andreopoulos W.B."/>
            <person name="Clum A."/>
            <person name="Lindquist E."/>
            <person name="Daum C."/>
            <person name="Ramamoorthy G.K."/>
            <person name="Gryganskyi A."/>
            <person name="Culley D."/>
            <person name="Magnuson J.K."/>
            <person name="James T.Y."/>
            <person name="O'Malley M.A."/>
            <person name="Stajich J.E."/>
            <person name="Spatafora J.W."/>
            <person name="Visel A."/>
            <person name="Grigoriev I.V."/>
        </authorList>
    </citation>
    <scope>NUCLEOTIDE SEQUENCE [LARGE SCALE GENOMIC DNA]</scope>
    <source>
        <strain evidence="1 2">NRRL 3116</strain>
    </source>
</reference>
<dbReference type="AlphaFoldDB" id="A0A1Y2GM09"/>
<gene>
    <name evidence="1" type="ORF">BCR41DRAFT_354286</name>
</gene>
<dbReference type="GeneID" id="33566129"/>